<reference evidence="12" key="1">
    <citation type="submission" date="2025-08" db="UniProtKB">
        <authorList>
            <consortium name="RefSeq"/>
        </authorList>
    </citation>
    <scope>IDENTIFICATION</scope>
    <source>
        <tissue evidence="12">Whole body</tissue>
    </source>
</reference>
<keyword evidence="4 10" id="KW-0812">Transmembrane</keyword>
<feature type="region of interest" description="Disordered" evidence="9">
    <location>
        <begin position="924"/>
        <end position="959"/>
    </location>
</feature>
<evidence type="ECO:0000313" key="11">
    <source>
        <dbReference type="Proteomes" id="UP000694846"/>
    </source>
</evidence>
<gene>
    <name evidence="12" type="primary">LOC112691588</name>
</gene>
<accession>A0A8B8GEM7</accession>
<feature type="transmembrane region" description="Helical" evidence="10">
    <location>
        <begin position="342"/>
        <end position="360"/>
    </location>
</feature>
<dbReference type="GO" id="GO:0015179">
    <property type="term" value="F:L-amino acid transmembrane transporter activity"/>
    <property type="evidence" value="ECO:0007669"/>
    <property type="project" value="TreeGrafter"/>
</dbReference>
<dbReference type="InterPro" id="IPR037272">
    <property type="entry name" value="SNS_sf"/>
</dbReference>
<proteinExistence type="inferred from homology"/>
<keyword evidence="11" id="KW-1185">Reference proteome</keyword>
<feature type="compositionally biased region" description="Low complexity" evidence="9">
    <location>
        <begin position="1019"/>
        <end position="1037"/>
    </location>
</feature>
<keyword evidence="5" id="KW-0769">Symport</keyword>
<protein>
    <submittedName>
        <fullName evidence="12">Sodium-dependent proline transporter isoform X1</fullName>
    </submittedName>
</protein>
<comment type="similarity">
    <text evidence="2">Belongs to the sodium:neurotransmitter symporter (SNF) (TC 2.A.22) family.</text>
</comment>
<keyword evidence="6 10" id="KW-1133">Transmembrane helix</keyword>
<evidence type="ECO:0000256" key="9">
    <source>
        <dbReference type="SAM" id="MobiDB-lite"/>
    </source>
</evidence>
<dbReference type="Pfam" id="PF00209">
    <property type="entry name" value="SNF"/>
    <property type="match status" value="1"/>
</dbReference>
<dbReference type="GO" id="GO:0005283">
    <property type="term" value="F:amino acid:sodium symporter activity"/>
    <property type="evidence" value="ECO:0007669"/>
    <property type="project" value="TreeGrafter"/>
</dbReference>
<dbReference type="OrthoDB" id="6366319at2759"/>
<evidence type="ECO:0000256" key="8">
    <source>
        <dbReference type="PIRSR" id="PIRSR600175-1"/>
    </source>
</evidence>
<feature type="binding site" evidence="8">
    <location>
        <position position="327"/>
    </location>
    <ligand>
        <name>Na(+)</name>
        <dbReference type="ChEBI" id="CHEBI:29101"/>
        <label>1</label>
    </ligand>
</feature>
<feature type="transmembrane region" description="Helical" evidence="10">
    <location>
        <begin position="747"/>
        <end position="773"/>
    </location>
</feature>
<feature type="transmembrane region" description="Helical" evidence="10">
    <location>
        <begin position="780"/>
        <end position="798"/>
    </location>
</feature>
<keyword evidence="8" id="KW-0915">Sodium</keyword>
<keyword evidence="7 10" id="KW-0472">Membrane</keyword>
<evidence type="ECO:0000256" key="6">
    <source>
        <dbReference type="ARBA" id="ARBA00022989"/>
    </source>
</evidence>
<dbReference type="GO" id="GO:0046872">
    <property type="term" value="F:metal ion binding"/>
    <property type="evidence" value="ECO:0007669"/>
    <property type="project" value="UniProtKB-KW"/>
</dbReference>
<dbReference type="GeneID" id="112691588"/>
<dbReference type="CTD" id="36747"/>
<dbReference type="SUPFAM" id="SSF161070">
    <property type="entry name" value="SNF-like"/>
    <property type="match status" value="1"/>
</dbReference>
<evidence type="ECO:0000256" key="1">
    <source>
        <dbReference type="ARBA" id="ARBA00004141"/>
    </source>
</evidence>
<feature type="transmembrane region" description="Helical" evidence="10">
    <location>
        <begin position="477"/>
        <end position="496"/>
    </location>
</feature>
<evidence type="ECO:0000256" key="7">
    <source>
        <dbReference type="ARBA" id="ARBA00023136"/>
    </source>
</evidence>
<feature type="region of interest" description="Disordered" evidence="9">
    <location>
        <begin position="78"/>
        <end position="172"/>
    </location>
</feature>
<feature type="transmembrane region" description="Helical" evidence="10">
    <location>
        <begin position="707"/>
        <end position="735"/>
    </location>
</feature>
<evidence type="ECO:0000256" key="10">
    <source>
        <dbReference type="SAM" id="Phobius"/>
    </source>
</evidence>
<feature type="region of interest" description="Disordered" evidence="9">
    <location>
        <begin position="1"/>
        <end position="52"/>
    </location>
</feature>
<feature type="transmembrane region" description="Helical" evidence="10">
    <location>
        <begin position="554"/>
        <end position="578"/>
    </location>
</feature>
<feature type="compositionally biased region" description="Low complexity" evidence="9">
    <location>
        <begin position="990"/>
        <end position="1010"/>
    </location>
</feature>
<feature type="binding site" evidence="8">
    <location>
        <position position="320"/>
    </location>
    <ligand>
        <name>Na(+)</name>
        <dbReference type="ChEBI" id="CHEBI:29101"/>
        <label>2</label>
    </ligand>
</feature>
<keyword evidence="3" id="KW-0813">Transport</keyword>
<dbReference type="Proteomes" id="UP000694846">
    <property type="component" value="Unplaced"/>
</dbReference>
<evidence type="ECO:0000256" key="4">
    <source>
        <dbReference type="ARBA" id="ARBA00022692"/>
    </source>
</evidence>
<dbReference type="PANTHER" id="PTHR11616">
    <property type="entry name" value="SODIUM/CHLORIDE DEPENDENT TRANSPORTER"/>
    <property type="match status" value="1"/>
</dbReference>
<dbReference type="PROSITE" id="PS50267">
    <property type="entry name" value="NA_NEUROTRAN_SYMP_3"/>
    <property type="match status" value="1"/>
</dbReference>
<dbReference type="AlphaFoldDB" id="A0A8B8GEM7"/>
<keyword evidence="8" id="KW-0479">Metal-binding</keyword>
<evidence type="ECO:0000313" key="12">
    <source>
        <dbReference type="RefSeq" id="XP_025421674.1"/>
    </source>
</evidence>
<feature type="transmembrane region" description="Helical" evidence="10">
    <location>
        <begin position="381"/>
        <end position="408"/>
    </location>
</feature>
<feature type="transmembrane region" description="Helical" evidence="10">
    <location>
        <begin position="508"/>
        <end position="534"/>
    </location>
</feature>
<feature type="compositionally biased region" description="Low complexity" evidence="9">
    <location>
        <begin position="105"/>
        <end position="117"/>
    </location>
</feature>
<sequence>MMGLARRETMWPSSAIDDGGSPPEDDPENYNYFEPSLFDEPCGAQPEPRSPADDVHAAFLAANLLLLYANLARLSTINDARPPLPSAVHDDRDHEDDNDIESPVAATVDTTNTAAAASEPRLSVERLPGEPGSSTDDERPWPADAITAQRHRHYRSDSYRPSAPPQEQPQQPQICSTSAAAAPNAMITVAACGSRAPPGPKPRPPTSASATPFPVDLVDRLRSPIAAPVRPRQYGRRRSVQDAVATAIALHQRQEYRQPFRPLALIGVAVDEPEPDADLERDVQEPRLVTPLRAYEMSQESQSPLGQWNNKYSSVLATLGCTLGAFNISRFAILTVQFGANFILQFLVLSLLVGVPMFTFHSSLGQLLGAGVMDMWRISPIFKGIGIALLLAQAFIGTYSVIGISWMFTYFRDSFITKQDVYRWAEPVDEYKEDSVPWSTYSSNITFNIEETVPGYFNGIVLQRKYVEKLEMTDNSLKLPVVINLMIIWTIVFICLSKGLKSYSKIICIFSLVPVFGMFMLCTKMMGLAPMIGFQHHDIFPETDWSEFFLNTKSWVAAFTETFLTWGILGACTMQITSHNRPKHLLHRDASLVVILTIAVLILTAFLANTCVQLLEARGFVYLPSSFERMSSYIFLFKQNSSQARKHLTPVRWMQHSSLFLGERTMKNNMAGMPQESGYQAMRLATELFPATFAMIGAKNISPFWSVLFYFVLIMFGIGQQIAIWHCVVSGIISLHPFKLRKWRTTITFLSCAAAFSIGLFMATELGIFVVYLMDYCVGCGWWMMVLYLLEIGALFMVRGRPYSGETVVATLFSQANHHLQVWLAPMLSFDWNIIIPVALILLSTSVFKNGGYRLLYNWKSSSSQSSSWSTSSREFGCMLQIIPLLIVPFAGIVQSCRYLATGPPDLFDRIQMLYRPVIETRRPAEGSDTIPEPGVNGTTAVQIEDPPPKYTPPPSYSTATGARIAKMLRQSIRRSVRRLTHVLGNQHSTAAALGESSSSSSPQSSSSAAINGGGQHQPPTSAHATAAAVASHVPSTDAAVQQRPTAAATCPPPDYTTVLVEMTRNNGNRDHDGVQQSVARAAAVCESSSSASSLSNEQSTSIECLMERAAPINVDRVVAAVVAQP</sequence>
<dbReference type="RefSeq" id="XP_025421674.1">
    <property type="nucleotide sequence ID" value="XM_025565889.1"/>
</dbReference>
<name>A0A8B8GEM7_9HEMI</name>
<evidence type="ECO:0000256" key="3">
    <source>
        <dbReference type="ARBA" id="ARBA00022448"/>
    </source>
</evidence>
<dbReference type="PRINTS" id="PR00176">
    <property type="entry name" value="NANEUSMPORT"/>
</dbReference>
<comment type="subcellular location">
    <subcellularLocation>
        <location evidence="1">Membrane</location>
        <topology evidence="1">Multi-pass membrane protein</topology>
    </subcellularLocation>
</comment>
<dbReference type="GO" id="GO:0005886">
    <property type="term" value="C:plasma membrane"/>
    <property type="evidence" value="ECO:0007669"/>
    <property type="project" value="TreeGrafter"/>
</dbReference>
<feature type="transmembrane region" description="Helical" evidence="10">
    <location>
        <begin position="590"/>
        <end position="608"/>
    </location>
</feature>
<feature type="region of interest" description="Disordered" evidence="9">
    <location>
        <begin position="990"/>
        <end position="1053"/>
    </location>
</feature>
<evidence type="ECO:0000256" key="2">
    <source>
        <dbReference type="ARBA" id="ARBA00006459"/>
    </source>
</evidence>
<dbReference type="GO" id="GO:0089718">
    <property type="term" value="P:amino acid import across plasma membrane"/>
    <property type="evidence" value="ECO:0007669"/>
    <property type="project" value="TreeGrafter"/>
</dbReference>
<dbReference type="PANTHER" id="PTHR11616:SF323">
    <property type="entry name" value="SODIUM-DEPENDENT TRANSPORTER BEDRAGGLED"/>
    <property type="match status" value="1"/>
</dbReference>
<organism evidence="11 12">
    <name type="scientific">Sipha flava</name>
    <name type="common">yellow sugarcane aphid</name>
    <dbReference type="NCBI Taxonomy" id="143950"/>
    <lineage>
        <taxon>Eukaryota</taxon>
        <taxon>Metazoa</taxon>
        <taxon>Ecdysozoa</taxon>
        <taxon>Arthropoda</taxon>
        <taxon>Hexapoda</taxon>
        <taxon>Insecta</taxon>
        <taxon>Pterygota</taxon>
        <taxon>Neoptera</taxon>
        <taxon>Paraneoptera</taxon>
        <taxon>Hemiptera</taxon>
        <taxon>Sternorrhyncha</taxon>
        <taxon>Aphidomorpha</taxon>
        <taxon>Aphidoidea</taxon>
        <taxon>Aphididae</taxon>
        <taxon>Sipha</taxon>
    </lineage>
</organism>
<evidence type="ECO:0000256" key="5">
    <source>
        <dbReference type="ARBA" id="ARBA00022847"/>
    </source>
</evidence>
<dbReference type="InterPro" id="IPR000175">
    <property type="entry name" value="Na/ntran_symport"/>
</dbReference>